<proteinExistence type="inferred from homology"/>
<dbReference type="SUPFAM" id="SSF141000">
    <property type="entry name" value="Glu-tRNAGln amidotransferase C subunit"/>
    <property type="match status" value="1"/>
</dbReference>
<comment type="function">
    <text evidence="1">Allows the formation of correctly charged Asn-tRNA(Asn) or Gln-tRNA(Gln) through the transamidation of misacylated Asp-tRNA(Asn) or Glu-tRNA(Gln) in organisms which lack either or both of asparaginyl-tRNA or glutaminyl-tRNA synthetases. The reaction takes place in the presence of glutamine and ATP through an activated phospho-Asp-tRNA(Asn) or phospho-Glu-tRNA(Gln).</text>
</comment>
<keyword evidence="3" id="KW-1185">Reference proteome</keyword>
<dbReference type="EMBL" id="CP036172">
    <property type="protein sequence ID" value="QSZ68045.1"/>
    <property type="molecule type" value="Genomic_DNA"/>
</dbReference>
<keyword evidence="1" id="KW-0547">Nucleotide-binding</keyword>
<dbReference type="RefSeq" id="WP_265580976.1">
    <property type="nucleotide sequence ID" value="NZ_CP036172.1"/>
</dbReference>
<dbReference type="Pfam" id="PF02686">
    <property type="entry name" value="GatC"/>
    <property type="match status" value="1"/>
</dbReference>
<dbReference type="AlphaFoldDB" id="A0A8A3S7C9"/>
<name>A0A8A3S7C9_9EURY</name>
<keyword evidence="1" id="KW-0436">Ligase</keyword>
<dbReference type="EC" id="6.3.5.-" evidence="1"/>
<reference evidence="2" key="1">
    <citation type="journal article" date="2001" name="Int. J. Syst. Evol. Microbiol.">
        <title>Methanofollis aquaemaris sp. nov., a methanogen isolated from an aquaculture fish pond.</title>
        <authorList>
            <person name="Lai M.C."/>
            <person name="Chen S.C."/>
        </authorList>
    </citation>
    <scope>NUCLEOTIDE SEQUENCE</scope>
    <source>
        <strain evidence="2">N2F9704</strain>
    </source>
</reference>
<keyword evidence="1" id="KW-0067">ATP-binding</keyword>
<dbReference type="GeneID" id="76424968"/>
<comment type="catalytic activity">
    <reaction evidence="1">
        <text>L-glutamyl-tRNA(Gln) + L-glutamine + ATP + H2O = L-glutaminyl-tRNA(Gln) + L-glutamate + ADP + phosphate + H(+)</text>
        <dbReference type="Rhea" id="RHEA:17521"/>
        <dbReference type="Rhea" id="RHEA-COMP:9681"/>
        <dbReference type="Rhea" id="RHEA-COMP:9684"/>
        <dbReference type="ChEBI" id="CHEBI:15377"/>
        <dbReference type="ChEBI" id="CHEBI:15378"/>
        <dbReference type="ChEBI" id="CHEBI:29985"/>
        <dbReference type="ChEBI" id="CHEBI:30616"/>
        <dbReference type="ChEBI" id="CHEBI:43474"/>
        <dbReference type="ChEBI" id="CHEBI:58359"/>
        <dbReference type="ChEBI" id="CHEBI:78520"/>
        <dbReference type="ChEBI" id="CHEBI:78521"/>
        <dbReference type="ChEBI" id="CHEBI:456216"/>
    </reaction>
</comment>
<evidence type="ECO:0000256" key="1">
    <source>
        <dbReference type="HAMAP-Rule" id="MF_00122"/>
    </source>
</evidence>
<sequence length="90" mass="9768">MVSETEVAHIAILADIGISSEELAEFTGQFNAILDYFDLLDQVEAGERPEAGTTNVFRDDEVVASLPLDDILKIAGESEDGYIKAPRVVL</sequence>
<dbReference type="GO" id="GO:0006450">
    <property type="term" value="P:regulation of translational fidelity"/>
    <property type="evidence" value="ECO:0007669"/>
    <property type="project" value="InterPro"/>
</dbReference>
<dbReference type="KEGG" id="maqe:RJ40_11340"/>
<comment type="subunit">
    <text evidence="1">Heterotrimer of A, B and C subunits.</text>
</comment>
<dbReference type="InterPro" id="IPR036113">
    <property type="entry name" value="Asp/Glu-ADT_sf_sub_c"/>
</dbReference>
<comment type="similarity">
    <text evidence="1">Belongs to the GatC family.</text>
</comment>
<dbReference type="GO" id="GO:0050567">
    <property type="term" value="F:glutaminyl-tRNA synthase (glutamine-hydrolyzing) activity"/>
    <property type="evidence" value="ECO:0007669"/>
    <property type="project" value="UniProtKB-UniRule"/>
</dbReference>
<dbReference type="Proteomes" id="UP001042704">
    <property type="component" value="Chromosome"/>
</dbReference>
<protein>
    <recommendedName>
        <fullName evidence="1">Aspartyl/glutamyl-tRNA(Asn/Gln) amidotransferase subunit C</fullName>
        <shortName evidence="1">Asp/Glu-ADT subunit C</shortName>
        <ecNumber evidence="1">6.3.5.-</ecNumber>
    </recommendedName>
</protein>
<comment type="catalytic activity">
    <reaction evidence="1">
        <text>L-aspartyl-tRNA(Asn) + L-glutamine + ATP + H2O = L-asparaginyl-tRNA(Asn) + L-glutamate + ADP + phosphate + 2 H(+)</text>
        <dbReference type="Rhea" id="RHEA:14513"/>
        <dbReference type="Rhea" id="RHEA-COMP:9674"/>
        <dbReference type="Rhea" id="RHEA-COMP:9677"/>
        <dbReference type="ChEBI" id="CHEBI:15377"/>
        <dbReference type="ChEBI" id="CHEBI:15378"/>
        <dbReference type="ChEBI" id="CHEBI:29985"/>
        <dbReference type="ChEBI" id="CHEBI:30616"/>
        <dbReference type="ChEBI" id="CHEBI:43474"/>
        <dbReference type="ChEBI" id="CHEBI:58359"/>
        <dbReference type="ChEBI" id="CHEBI:78515"/>
        <dbReference type="ChEBI" id="CHEBI:78516"/>
        <dbReference type="ChEBI" id="CHEBI:456216"/>
    </reaction>
</comment>
<dbReference type="NCBIfam" id="TIGR00135">
    <property type="entry name" value="gatC"/>
    <property type="match status" value="1"/>
</dbReference>
<dbReference type="GO" id="GO:0006412">
    <property type="term" value="P:translation"/>
    <property type="evidence" value="ECO:0007669"/>
    <property type="project" value="UniProtKB-UniRule"/>
</dbReference>
<dbReference type="InterPro" id="IPR003837">
    <property type="entry name" value="GatC"/>
</dbReference>
<accession>A0A8A3S7C9</accession>
<evidence type="ECO:0000313" key="3">
    <source>
        <dbReference type="Proteomes" id="UP001042704"/>
    </source>
</evidence>
<keyword evidence="1" id="KW-0648">Protein biosynthesis</keyword>
<gene>
    <name evidence="1 2" type="primary">gatC</name>
    <name evidence="2" type="ORF">RJ40_11340</name>
</gene>
<reference evidence="2" key="2">
    <citation type="submission" date="2019-02" db="EMBL/GenBank/DDBJ databases">
        <authorList>
            <person name="Chen S.-C."/>
            <person name="Chien H.-H."/>
            <person name="Lai M.-C."/>
        </authorList>
    </citation>
    <scope>NUCLEOTIDE SEQUENCE</scope>
    <source>
        <strain evidence="2">N2F9704</strain>
    </source>
</reference>
<dbReference type="HAMAP" id="MF_00122">
    <property type="entry name" value="GatC"/>
    <property type="match status" value="1"/>
</dbReference>
<evidence type="ECO:0000313" key="2">
    <source>
        <dbReference type="EMBL" id="QSZ68045.1"/>
    </source>
</evidence>
<organism evidence="2 3">
    <name type="scientific">Methanofollis aquaemaris</name>
    <dbReference type="NCBI Taxonomy" id="126734"/>
    <lineage>
        <taxon>Archaea</taxon>
        <taxon>Methanobacteriati</taxon>
        <taxon>Methanobacteriota</taxon>
        <taxon>Stenosarchaea group</taxon>
        <taxon>Methanomicrobia</taxon>
        <taxon>Methanomicrobiales</taxon>
        <taxon>Methanomicrobiaceae</taxon>
        <taxon>Methanofollis</taxon>
    </lineage>
</organism>
<dbReference type="GO" id="GO:0005524">
    <property type="term" value="F:ATP binding"/>
    <property type="evidence" value="ECO:0007669"/>
    <property type="project" value="UniProtKB-KW"/>
</dbReference>
<dbReference type="Gene3D" id="1.10.20.60">
    <property type="entry name" value="Glu-tRNAGln amidotransferase C subunit, N-terminal domain"/>
    <property type="match status" value="1"/>
</dbReference>